<evidence type="ECO:0000259" key="4">
    <source>
        <dbReference type="Pfam" id="PF13649"/>
    </source>
</evidence>
<reference evidence="5" key="1">
    <citation type="submission" date="2019-03" db="EMBL/GenBank/DDBJ databases">
        <title>Lake Tanganyika Metagenome-Assembled Genomes (MAGs).</title>
        <authorList>
            <person name="Tran P."/>
        </authorList>
    </citation>
    <scope>NUCLEOTIDE SEQUENCE</scope>
    <source>
        <strain evidence="5">K_DeepCast_65m_m2_066</strain>
    </source>
</reference>
<name>A0A938B1A1_UNCTE</name>
<organism evidence="5 6">
    <name type="scientific">Tectimicrobiota bacterium</name>
    <dbReference type="NCBI Taxonomy" id="2528274"/>
    <lineage>
        <taxon>Bacteria</taxon>
        <taxon>Pseudomonadati</taxon>
        <taxon>Nitrospinota/Tectimicrobiota group</taxon>
        <taxon>Candidatus Tectimicrobiota</taxon>
    </lineage>
</organism>
<dbReference type="PANTHER" id="PTHR43464">
    <property type="entry name" value="METHYLTRANSFERASE"/>
    <property type="match status" value="1"/>
</dbReference>
<dbReference type="EMBL" id="VGLS01000043">
    <property type="protein sequence ID" value="MBM3222689.1"/>
    <property type="molecule type" value="Genomic_DNA"/>
</dbReference>
<dbReference type="Proteomes" id="UP000712673">
    <property type="component" value="Unassembled WGS sequence"/>
</dbReference>
<dbReference type="SUPFAM" id="SSF53335">
    <property type="entry name" value="S-adenosyl-L-methionine-dependent methyltransferases"/>
    <property type="match status" value="1"/>
</dbReference>
<keyword evidence="2" id="KW-0808">Transferase</keyword>
<evidence type="ECO:0000313" key="5">
    <source>
        <dbReference type="EMBL" id="MBM3222689.1"/>
    </source>
</evidence>
<dbReference type="CDD" id="cd02440">
    <property type="entry name" value="AdoMet_MTases"/>
    <property type="match status" value="1"/>
</dbReference>
<evidence type="ECO:0000313" key="6">
    <source>
        <dbReference type="Proteomes" id="UP000712673"/>
    </source>
</evidence>
<dbReference type="Gene3D" id="3.40.50.150">
    <property type="entry name" value="Vaccinia Virus protein VP39"/>
    <property type="match status" value="1"/>
</dbReference>
<evidence type="ECO:0000256" key="1">
    <source>
        <dbReference type="ARBA" id="ARBA00022603"/>
    </source>
</evidence>
<dbReference type="Pfam" id="PF13649">
    <property type="entry name" value="Methyltransf_25"/>
    <property type="match status" value="1"/>
</dbReference>
<evidence type="ECO:0000256" key="2">
    <source>
        <dbReference type="ARBA" id="ARBA00022679"/>
    </source>
</evidence>
<sequence length="203" mass="21772">MPNRWLGSADVPRGDAYDARFTALAEAGQDVHGEAHFVASLGGTSVLDAGCGTGRVAIELARRGFDTVGVDLDATMLEVARRKAPHLPWYVGDLTTIELMTSASPAQQRHFDVIVLAGNVMIFLAPGSEATVIANLARFLAPGGALVAGFQLTSPALTLAQYDQYTAQAGLTLTERWATWDRQPWHAASDYAVSVHRQVPRMP</sequence>
<dbReference type="InterPro" id="IPR041698">
    <property type="entry name" value="Methyltransf_25"/>
</dbReference>
<evidence type="ECO:0000256" key="3">
    <source>
        <dbReference type="ARBA" id="ARBA00022691"/>
    </source>
</evidence>
<protein>
    <submittedName>
        <fullName evidence="5">Class I SAM-dependent methyltransferase</fullName>
    </submittedName>
</protein>
<feature type="domain" description="Methyltransferase" evidence="4">
    <location>
        <begin position="46"/>
        <end position="144"/>
    </location>
</feature>
<proteinExistence type="predicted"/>
<dbReference type="InterPro" id="IPR029063">
    <property type="entry name" value="SAM-dependent_MTases_sf"/>
</dbReference>
<dbReference type="PANTHER" id="PTHR43464:SF19">
    <property type="entry name" value="UBIQUINONE BIOSYNTHESIS O-METHYLTRANSFERASE, MITOCHONDRIAL"/>
    <property type="match status" value="1"/>
</dbReference>
<keyword evidence="1 5" id="KW-0489">Methyltransferase</keyword>
<gene>
    <name evidence="5" type="ORF">FJZ47_02635</name>
</gene>
<comment type="caution">
    <text evidence="5">The sequence shown here is derived from an EMBL/GenBank/DDBJ whole genome shotgun (WGS) entry which is preliminary data.</text>
</comment>
<dbReference type="AlphaFoldDB" id="A0A938B1A1"/>
<keyword evidence="3" id="KW-0949">S-adenosyl-L-methionine</keyword>
<accession>A0A938B1A1</accession>
<dbReference type="GO" id="GO:0008168">
    <property type="term" value="F:methyltransferase activity"/>
    <property type="evidence" value="ECO:0007669"/>
    <property type="project" value="UniProtKB-KW"/>
</dbReference>
<dbReference type="GO" id="GO:0032259">
    <property type="term" value="P:methylation"/>
    <property type="evidence" value="ECO:0007669"/>
    <property type="project" value="UniProtKB-KW"/>
</dbReference>